<dbReference type="InterPro" id="IPR035328">
    <property type="entry name" value="DUF3048_C"/>
</dbReference>
<evidence type="ECO:0000259" key="1">
    <source>
        <dbReference type="Pfam" id="PF11258"/>
    </source>
</evidence>
<dbReference type="SUPFAM" id="SSF159774">
    <property type="entry name" value="YerB-like"/>
    <property type="match status" value="1"/>
</dbReference>
<sequence>MLKQWVVAGSIMLLLLTGCNKQEKAEVTGEKESDEVVQEAETDNEFSYQFPLTGIGTEQQSEHRAIAVVINNHPAARPQSGLQKADIVYEVLAEGDVTRFLAVFQSEMPDQVGPVRSARDYLIELAKGFNSLFIAHGYSPEAKKMLEQGYIDNLNGMKYDGTLFKRADFRKAPHNSYISFANITKGAELNNYDLMESPDPLKFYQKEELDQITGKEAGSVMISYFFNDFFNVSYEYDPELEKYRRYTNEELTADYESKEPVLIDNILILEMEHKVVDNYGRRDINLTSGGKGYLLQKGKWNEVEWRNEDGKIVPYFNGKEASFVPGKTWVNVIPSDPGLTESVSFESS</sequence>
<keyword evidence="4" id="KW-1185">Reference proteome</keyword>
<evidence type="ECO:0000313" key="3">
    <source>
        <dbReference type="EMBL" id="EIJ79809.1"/>
    </source>
</evidence>
<dbReference type="Proteomes" id="UP000010523">
    <property type="component" value="Unassembled WGS sequence"/>
</dbReference>
<dbReference type="AlphaFoldDB" id="I3DZY8"/>
<dbReference type="Pfam" id="PF17479">
    <property type="entry name" value="DUF3048_C"/>
    <property type="match status" value="1"/>
</dbReference>
<dbReference type="EMBL" id="AFEU01000002">
    <property type="protein sequence ID" value="EIJ79809.1"/>
    <property type="molecule type" value="Genomic_DNA"/>
</dbReference>
<dbReference type="eggNOG" id="COG1470">
    <property type="taxonomic scope" value="Bacteria"/>
</dbReference>
<dbReference type="PATRIC" id="fig|997296.3.peg.1195"/>
<dbReference type="STRING" id="997296.PB1_05572"/>
<reference evidence="3 4" key="1">
    <citation type="journal article" date="2012" name="Appl. Environ. Microbiol.">
        <title>Genome Sequence of Thermotolerant Bacillus methanolicus: Features and Regulation Related to Methylotrophy and Production of L-Lysine and L-Glutamate from Methanol.</title>
        <authorList>
            <person name="Heggeset T.M."/>
            <person name="Krog A."/>
            <person name="Balzer S."/>
            <person name="Wentzel A."/>
            <person name="Ellingsen T.E."/>
            <person name="Brautaset T."/>
        </authorList>
    </citation>
    <scope>NUCLEOTIDE SEQUENCE [LARGE SCALE GENOMIC DNA]</scope>
    <source>
        <strain evidence="3 4">PB1</strain>
    </source>
</reference>
<feature type="domain" description="DUF3048" evidence="1">
    <location>
        <begin position="52"/>
        <end position="191"/>
    </location>
</feature>
<accession>I3DZY8</accession>
<dbReference type="Gene3D" id="3.50.90.10">
    <property type="entry name" value="YerB-like"/>
    <property type="match status" value="1"/>
</dbReference>
<comment type="caution">
    <text evidence="3">The sequence shown here is derived from an EMBL/GenBank/DDBJ whole genome shotgun (WGS) entry which is preliminary data.</text>
</comment>
<dbReference type="InterPro" id="IPR023158">
    <property type="entry name" value="YerB-like_sf"/>
</dbReference>
<organism evidence="3 4">
    <name type="scientific">Bacillus methanolicus PB1</name>
    <dbReference type="NCBI Taxonomy" id="997296"/>
    <lineage>
        <taxon>Bacteria</taxon>
        <taxon>Bacillati</taxon>
        <taxon>Bacillota</taxon>
        <taxon>Bacilli</taxon>
        <taxon>Bacillales</taxon>
        <taxon>Bacillaceae</taxon>
        <taxon>Bacillus</taxon>
    </lineage>
</organism>
<proteinExistence type="predicted"/>
<name>I3DZY8_BACMT</name>
<evidence type="ECO:0008006" key="5">
    <source>
        <dbReference type="Google" id="ProtNLM"/>
    </source>
</evidence>
<dbReference type="InterPro" id="IPR021416">
    <property type="entry name" value="DUF3048_N"/>
</dbReference>
<dbReference type="OrthoDB" id="9779102at2"/>
<protein>
    <recommendedName>
        <fullName evidence="5">Lipoprotein YerB</fullName>
    </recommendedName>
</protein>
<evidence type="ECO:0000313" key="4">
    <source>
        <dbReference type="Proteomes" id="UP000010523"/>
    </source>
</evidence>
<dbReference type="Pfam" id="PF11258">
    <property type="entry name" value="DUF3048"/>
    <property type="match status" value="1"/>
</dbReference>
<feature type="domain" description="DUF3048" evidence="2">
    <location>
        <begin position="231"/>
        <end position="330"/>
    </location>
</feature>
<dbReference type="PROSITE" id="PS51257">
    <property type="entry name" value="PROKAR_LIPOPROTEIN"/>
    <property type="match status" value="1"/>
</dbReference>
<gene>
    <name evidence="3" type="ORF">PB1_05572</name>
</gene>
<dbReference type="RefSeq" id="WP_003351195.1">
    <property type="nucleotide sequence ID" value="NZ_AFEU01000002.1"/>
</dbReference>
<evidence type="ECO:0000259" key="2">
    <source>
        <dbReference type="Pfam" id="PF17479"/>
    </source>
</evidence>